<name>A0ABS9Z518_9HYPH</name>
<comment type="caution">
    <text evidence="1">The sequence shown here is derived from an EMBL/GenBank/DDBJ whole genome shotgun (WGS) entry which is preliminary data.</text>
</comment>
<protein>
    <submittedName>
        <fullName evidence="1">Uncharacterized protein</fullName>
    </submittedName>
</protein>
<dbReference type="Proteomes" id="UP001139104">
    <property type="component" value="Unassembled WGS sequence"/>
</dbReference>
<organism evidence="1 2">
    <name type="scientific">Candidatus Rhodoblastus alkanivorans</name>
    <dbReference type="NCBI Taxonomy" id="2954117"/>
    <lineage>
        <taxon>Bacteria</taxon>
        <taxon>Pseudomonadati</taxon>
        <taxon>Pseudomonadota</taxon>
        <taxon>Alphaproteobacteria</taxon>
        <taxon>Hyphomicrobiales</taxon>
        <taxon>Rhodoblastaceae</taxon>
        <taxon>Rhodoblastus</taxon>
    </lineage>
</organism>
<sequence>MGRHYLSAIVIHVTETLDESGLRGIECDLCGLDGVIAAKHSPGRNHVLMVTYDHEETNAFNLLAPLKARQLHAQLIGF</sequence>
<keyword evidence="2" id="KW-1185">Reference proteome</keyword>
<evidence type="ECO:0000313" key="2">
    <source>
        <dbReference type="Proteomes" id="UP001139104"/>
    </source>
</evidence>
<evidence type="ECO:0000313" key="1">
    <source>
        <dbReference type="EMBL" id="MCI4682729.1"/>
    </source>
</evidence>
<accession>A0ABS9Z518</accession>
<gene>
    <name evidence="1" type="ORF">K2U94_08105</name>
</gene>
<proteinExistence type="predicted"/>
<dbReference type="EMBL" id="JAIVFP010000001">
    <property type="protein sequence ID" value="MCI4682729.1"/>
    <property type="molecule type" value="Genomic_DNA"/>
</dbReference>
<dbReference type="RefSeq" id="WP_243066725.1">
    <property type="nucleotide sequence ID" value="NZ_JAIVFK010000032.1"/>
</dbReference>
<reference evidence="1" key="1">
    <citation type="journal article" date="2022" name="ISME J.">
        <title>Identification of active gaseous-alkane degraders at natural gas seeps.</title>
        <authorList>
            <person name="Farhan Ul Haque M."/>
            <person name="Hernandez M."/>
            <person name="Crombie A.T."/>
            <person name="Murrell J.C."/>
        </authorList>
    </citation>
    <scope>NUCLEOTIDE SEQUENCE</scope>
    <source>
        <strain evidence="1">PC2</strain>
    </source>
</reference>